<dbReference type="OrthoDB" id="330671at2759"/>
<dbReference type="EMBL" id="KQ087185">
    <property type="protein sequence ID" value="KLT44765.1"/>
    <property type="molecule type" value="Genomic_DNA"/>
</dbReference>
<dbReference type="SUPFAM" id="SSF52374">
    <property type="entry name" value="Nucleotidylyl transferase"/>
    <property type="match status" value="1"/>
</dbReference>
<evidence type="ECO:0000313" key="3">
    <source>
        <dbReference type="Proteomes" id="UP000053611"/>
    </source>
</evidence>
<proteinExistence type="predicted"/>
<accession>A0A0J0XUL8</accession>
<dbReference type="GO" id="GO:0015937">
    <property type="term" value="P:coenzyme A biosynthetic process"/>
    <property type="evidence" value="ECO:0007669"/>
    <property type="project" value="TreeGrafter"/>
</dbReference>
<dbReference type="InterPro" id="IPR004821">
    <property type="entry name" value="Cyt_trans-like"/>
</dbReference>
<dbReference type="Proteomes" id="UP000053611">
    <property type="component" value="Unassembled WGS sequence"/>
</dbReference>
<dbReference type="Gene3D" id="3.40.50.620">
    <property type="entry name" value="HUPs"/>
    <property type="match status" value="1"/>
</dbReference>
<organism evidence="2 3">
    <name type="scientific">Cutaneotrichosporon oleaginosum</name>
    <dbReference type="NCBI Taxonomy" id="879819"/>
    <lineage>
        <taxon>Eukaryota</taxon>
        <taxon>Fungi</taxon>
        <taxon>Dikarya</taxon>
        <taxon>Basidiomycota</taxon>
        <taxon>Agaricomycotina</taxon>
        <taxon>Tremellomycetes</taxon>
        <taxon>Trichosporonales</taxon>
        <taxon>Trichosporonaceae</taxon>
        <taxon>Cutaneotrichosporon</taxon>
    </lineage>
</organism>
<reference evidence="2 3" key="1">
    <citation type="submission" date="2015-03" db="EMBL/GenBank/DDBJ databases">
        <title>Genomics and transcriptomics of the oil-accumulating basidiomycete yeast T. oleaginosus allow insights into substrate utilization and the diverse evolutionary trajectories of mating systems in fungi.</title>
        <authorList>
            <consortium name="DOE Joint Genome Institute"/>
            <person name="Kourist R."/>
            <person name="Kracht O."/>
            <person name="Bracharz F."/>
            <person name="Lipzen A."/>
            <person name="Nolan M."/>
            <person name="Ohm R."/>
            <person name="Grigoriev I."/>
            <person name="Sun S."/>
            <person name="Heitman J."/>
            <person name="Bruck T."/>
            <person name="Nowrousian M."/>
        </authorList>
    </citation>
    <scope>NUCLEOTIDE SEQUENCE [LARGE SCALE GENOMIC DNA]</scope>
    <source>
        <strain evidence="2 3">IBC0246</strain>
    </source>
</reference>
<evidence type="ECO:0000259" key="1">
    <source>
        <dbReference type="Pfam" id="PF01467"/>
    </source>
</evidence>
<sequence length="358" mass="38725">MSAAELYWPPKVYPVTAEDANHHKRALFVCPFTPAILANPSPLLHALGYAASQATERCIVLFSTPTGPQLYPALRAAPKQHFAALSRFLAQVYSVLAAGQWEAGRPLTDVEVRFDGEEGDWALKLGSLSFVIGFEGFEGLAADILAQAAPDLTSNERRLVQIEPELDQLVQNAGELPTASELGYKVSAMGGTFDHLHAAHKLLLHMALFATEQRLIVGVMAHRLLATKSHAAVLDNLDTRLGAATAFLRRCGGEARGIVLDVVEIQDALGPTAWDPEISLLVVSKETLSGGNMVNRVRGEKGLSVLDMLAIDVISSEFAHDKRSTRDLSAVEEALLKDAKMGSTGIRDFIARQQQSQQ</sequence>
<dbReference type="GO" id="GO:0004140">
    <property type="term" value="F:dephospho-CoA kinase activity"/>
    <property type="evidence" value="ECO:0007669"/>
    <property type="project" value="TreeGrafter"/>
</dbReference>
<dbReference type="PANTHER" id="PTHR10695:SF46">
    <property type="entry name" value="BIFUNCTIONAL COENZYME A SYNTHASE-RELATED"/>
    <property type="match status" value="1"/>
</dbReference>
<evidence type="ECO:0000313" key="2">
    <source>
        <dbReference type="EMBL" id="KLT44765.1"/>
    </source>
</evidence>
<keyword evidence="3" id="KW-1185">Reference proteome</keyword>
<dbReference type="PANTHER" id="PTHR10695">
    <property type="entry name" value="DEPHOSPHO-COA KINASE-RELATED"/>
    <property type="match status" value="1"/>
</dbReference>
<gene>
    <name evidence="2" type="ORF">CC85DRAFT_270777</name>
</gene>
<dbReference type="STRING" id="879819.A0A0J0XUL8"/>
<dbReference type="InterPro" id="IPR014729">
    <property type="entry name" value="Rossmann-like_a/b/a_fold"/>
</dbReference>
<dbReference type="AlphaFoldDB" id="A0A0J0XUL8"/>
<dbReference type="GeneID" id="28981806"/>
<name>A0A0J0XUL8_9TREE</name>
<feature type="domain" description="Cytidyltransferase-like" evidence="1">
    <location>
        <begin position="189"/>
        <end position="228"/>
    </location>
</feature>
<dbReference type="Pfam" id="PF01467">
    <property type="entry name" value="CTP_transf_like"/>
    <property type="match status" value="1"/>
</dbReference>
<protein>
    <recommendedName>
        <fullName evidence="1">Cytidyltransferase-like domain-containing protein</fullName>
    </recommendedName>
</protein>
<dbReference type="RefSeq" id="XP_018281256.1">
    <property type="nucleotide sequence ID" value="XM_018421203.1"/>
</dbReference>